<gene>
    <name evidence="2" type="ORF">LCGC14_1212950</name>
</gene>
<comment type="caution">
    <text evidence="2">The sequence shown here is derived from an EMBL/GenBank/DDBJ whole genome shotgun (WGS) entry which is preliminary data.</text>
</comment>
<keyword evidence="1" id="KW-0812">Transmembrane</keyword>
<organism evidence="2">
    <name type="scientific">marine sediment metagenome</name>
    <dbReference type="NCBI Taxonomy" id="412755"/>
    <lineage>
        <taxon>unclassified sequences</taxon>
        <taxon>metagenomes</taxon>
        <taxon>ecological metagenomes</taxon>
    </lineage>
</organism>
<evidence type="ECO:0000313" key="2">
    <source>
        <dbReference type="EMBL" id="KKM92995.1"/>
    </source>
</evidence>
<sequence>MRVVELQIDGRGKNLDYGICMAPKDSRGYEGTCIMSWVPCFLCDLFIIDTRWIFWKKLKAKFRVSVL</sequence>
<keyword evidence="1" id="KW-1133">Transmembrane helix</keyword>
<name>A0A0F9NVV0_9ZZZZ</name>
<evidence type="ECO:0000256" key="1">
    <source>
        <dbReference type="SAM" id="Phobius"/>
    </source>
</evidence>
<protein>
    <submittedName>
        <fullName evidence="2">Uncharacterized protein</fullName>
    </submittedName>
</protein>
<proteinExistence type="predicted"/>
<dbReference type="EMBL" id="LAZR01006326">
    <property type="protein sequence ID" value="KKM92995.1"/>
    <property type="molecule type" value="Genomic_DNA"/>
</dbReference>
<reference evidence="2" key="1">
    <citation type="journal article" date="2015" name="Nature">
        <title>Complex archaea that bridge the gap between prokaryotes and eukaryotes.</title>
        <authorList>
            <person name="Spang A."/>
            <person name="Saw J.H."/>
            <person name="Jorgensen S.L."/>
            <person name="Zaremba-Niedzwiedzka K."/>
            <person name="Martijn J."/>
            <person name="Lind A.E."/>
            <person name="van Eijk R."/>
            <person name="Schleper C."/>
            <person name="Guy L."/>
            <person name="Ettema T.J."/>
        </authorList>
    </citation>
    <scope>NUCLEOTIDE SEQUENCE</scope>
</reference>
<accession>A0A0F9NVV0</accession>
<keyword evidence="1" id="KW-0472">Membrane</keyword>
<feature type="transmembrane region" description="Helical" evidence="1">
    <location>
        <begin position="34"/>
        <end position="54"/>
    </location>
</feature>
<dbReference type="AlphaFoldDB" id="A0A0F9NVV0"/>